<feature type="compositionally biased region" description="Basic and acidic residues" evidence="1">
    <location>
        <begin position="47"/>
        <end position="65"/>
    </location>
</feature>
<dbReference type="AlphaFoldDB" id="A0A7S3JKK9"/>
<feature type="compositionally biased region" description="Polar residues" evidence="1">
    <location>
        <begin position="89"/>
        <end position="98"/>
    </location>
</feature>
<feature type="compositionally biased region" description="Polar residues" evidence="1">
    <location>
        <begin position="66"/>
        <end position="79"/>
    </location>
</feature>
<name>A0A7S3JKK9_9SPIT</name>
<sequence length="155" mass="17451">MSQIILQPKDMEDLFRVRSSETPDHHRSTVKLTTKLLDDEFELIEDGYHSNREIKIDEQSKESSRSDISLTSPAPASQNKNDKWKMTLASKNGNQQKDTQQDKASDDSFGVFDNKPSASPDKDKDSDEFQNSEEFQDSDDKSGEGEGEGEASDDN</sequence>
<dbReference type="EMBL" id="HBII01038541">
    <property type="protein sequence ID" value="CAE0357439.1"/>
    <property type="molecule type" value="Transcribed_RNA"/>
</dbReference>
<feature type="compositionally biased region" description="Acidic residues" evidence="1">
    <location>
        <begin position="128"/>
        <end position="137"/>
    </location>
</feature>
<evidence type="ECO:0000313" key="2">
    <source>
        <dbReference type="EMBL" id="CAE0357439.1"/>
    </source>
</evidence>
<evidence type="ECO:0000256" key="1">
    <source>
        <dbReference type="SAM" id="MobiDB-lite"/>
    </source>
</evidence>
<gene>
    <name evidence="2" type="ORF">EHAR0213_LOCUS16358</name>
</gene>
<protein>
    <submittedName>
        <fullName evidence="2">Uncharacterized protein</fullName>
    </submittedName>
</protein>
<proteinExistence type="predicted"/>
<accession>A0A7S3JKK9</accession>
<feature type="compositionally biased region" description="Acidic residues" evidence="1">
    <location>
        <begin position="145"/>
        <end position="155"/>
    </location>
</feature>
<reference evidence="2" key="1">
    <citation type="submission" date="2021-01" db="EMBL/GenBank/DDBJ databases">
        <authorList>
            <person name="Corre E."/>
            <person name="Pelletier E."/>
            <person name="Niang G."/>
            <person name="Scheremetjew M."/>
            <person name="Finn R."/>
            <person name="Kale V."/>
            <person name="Holt S."/>
            <person name="Cochrane G."/>
            <person name="Meng A."/>
            <person name="Brown T."/>
            <person name="Cohen L."/>
        </authorList>
    </citation>
    <scope>NUCLEOTIDE SEQUENCE</scope>
    <source>
        <strain evidence="2">FSP1.4</strain>
    </source>
</reference>
<organism evidence="2">
    <name type="scientific">Euplotes harpa</name>
    <dbReference type="NCBI Taxonomy" id="151035"/>
    <lineage>
        <taxon>Eukaryota</taxon>
        <taxon>Sar</taxon>
        <taxon>Alveolata</taxon>
        <taxon>Ciliophora</taxon>
        <taxon>Intramacronucleata</taxon>
        <taxon>Spirotrichea</taxon>
        <taxon>Hypotrichia</taxon>
        <taxon>Euplotida</taxon>
        <taxon>Euplotidae</taxon>
        <taxon>Euplotes</taxon>
    </lineage>
</organism>
<feature type="region of interest" description="Disordered" evidence="1">
    <location>
        <begin position="47"/>
        <end position="155"/>
    </location>
</feature>